<keyword evidence="2" id="KW-1185">Reference proteome</keyword>
<protein>
    <submittedName>
        <fullName evidence="1">Winged helix DNA-binding domain-containing protein</fullName>
    </submittedName>
</protein>
<reference evidence="2" key="1">
    <citation type="submission" date="2016-10" db="EMBL/GenBank/DDBJ databases">
        <authorList>
            <person name="Varghese N."/>
            <person name="Submissions S."/>
        </authorList>
    </citation>
    <scope>NUCLEOTIDE SEQUENCE [LARGE SCALE GENOMIC DNA]</scope>
    <source>
        <strain evidence="2">DSM 22951</strain>
    </source>
</reference>
<dbReference type="InterPro" id="IPR009351">
    <property type="entry name" value="AlkZ-like"/>
</dbReference>
<proteinExistence type="predicted"/>
<evidence type="ECO:0000313" key="1">
    <source>
        <dbReference type="EMBL" id="SSA34635.1"/>
    </source>
</evidence>
<evidence type="ECO:0000313" key="2">
    <source>
        <dbReference type="Proteomes" id="UP000250028"/>
    </source>
</evidence>
<keyword evidence="1" id="KW-0238">DNA-binding</keyword>
<name>A0A2Y8ZRX1_9MICO</name>
<dbReference type="AlphaFoldDB" id="A0A2Y8ZRX1"/>
<dbReference type="RefSeq" id="WP_109685380.1">
    <property type="nucleotide sequence ID" value="NZ_QGDN01000001.1"/>
</dbReference>
<dbReference type="GO" id="GO:0003677">
    <property type="term" value="F:DNA binding"/>
    <property type="evidence" value="ECO:0007669"/>
    <property type="project" value="UniProtKB-KW"/>
</dbReference>
<dbReference type="PANTHER" id="PTHR38479">
    <property type="entry name" value="LMO0824 PROTEIN"/>
    <property type="match status" value="1"/>
</dbReference>
<dbReference type="Proteomes" id="UP000250028">
    <property type="component" value="Unassembled WGS sequence"/>
</dbReference>
<dbReference type="OrthoDB" id="9148135at2"/>
<gene>
    <name evidence="1" type="ORF">SAMN04489750_1960</name>
</gene>
<organism evidence="1 2">
    <name type="scientific">Branchiibius hedensis</name>
    <dbReference type="NCBI Taxonomy" id="672460"/>
    <lineage>
        <taxon>Bacteria</taxon>
        <taxon>Bacillati</taxon>
        <taxon>Actinomycetota</taxon>
        <taxon>Actinomycetes</taxon>
        <taxon>Micrococcales</taxon>
        <taxon>Dermacoccaceae</taxon>
        <taxon>Branchiibius</taxon>
    </lineage>
</organism>
<dbReference type="Pfam" id="PF06224">
    <property type="entry name" value="AlkZ-like"/>
    <property type="match status" value="1"/>
</dbReference>
<dbReference type="EMBL" id="UESZ01000001">
    <property type="protein sequence ID" value="SSA34635.1"/>
    <property type="molecule type" value="Genomic_DNA"/>
</dbReference>
<accession>A0A2Y8ZRX1</accession>
<dbReference type="PANTHER" id="PTHR38479:SF2">
    <property type="entry name" value="WINGED HELIX DNA-BINDING DOMAIN-CONTAINING PROTEIN"/>
    <property type="match status" value="1"/>
</dbReference>
<sequence length="348" mass="37863">MRQAASEVALLRVISQQLATPASSLTNAVTHLTCLQAQDWKASRSALALRSDTAVADVDEAANSAAIVRSWPMRGTLHWLPAQDLQWMLSLTSAATVRAAAGRHRQLGIADRDVEEVRSLTQAALADGGCSRSDLKAAWVSAGVDVAGQRFIHLLQRLALDGVVCLGPVVDSQQHLVLCATWIPSSRTLERDAAIVEFAQRYLRSHGPASMADFCWWSKLLVRDVKPLWAQIVSAFEEIQLDGRALYVDPRTLDALPNLRAAARAPMLLPAFDELIIGYADRAPTLSPSDFEKVVPGRNGYFLPTVLHQGRAVATWKAEDPVVTAPFGNGLPTAVDRALPRLARTFPR</sequence>